<evidence type="ECO:0000256" key="1">
    <source>
        <dbReference type="SAM" id="MobiDB-lite"/>
    </source>
</evidence>
<name>A0A8I1G6E0_9GAMM</name>
<evidence type="ECO:0000313" key="4">
    <source>
        <dbReference type="Proteomes" id="UP000621390"/>
    </source>
</evidence>
<accession>A0A8I1G6E0</accession>
<dbReference type="AlphaFoldDB" id="A0A8I1G6E0"/>
<feature type="region of interest" description="Disordered" evidence="1">
    <location>
        <begin position="130"/>
        <end position="154"/>
    </location>
</feature>
<reference evidence="3 5" key="1">
    <citation type="submission" date="2020-09" db="EMBL/GenBank/DDBJ databases">
        <title>Draft Genomes of Bacterial Isolates from North Pond Shallow Sediments.</title>
        <authorList>
            <person name="Kiel Reese B."/>
            <person name="Mullis M."/>
            <person name="Weisend R.E."/>
        </authorList>
    </citation>
    <scope>NUCLEOTIDE SEQUENCE</scope>
    <source>
        <strain evidence="3">KJE-2</strain>
        <strain evidence="2 5">KJE-3</strain>
    </source>
</reference>
<feature type="compositionally biased region" description="Basic and acidic residues" evidence="1">
    <location>
        <begin position="141"/>
        <end position="154"/>
    </location>
</feature>
<evidence type="ECO:0000313" key="5">
    <source>
        <dbReference type="Proteomes" id="UP000655994"/>
    </source>
</evidence>
<dbReference type="Proteomes" id="UP000655994">
    <property type="component" value="Unassembled WGS sequence"/>
</dbReference>
<organism evidence="3 4">
    <name type="scientific">Idiomarina abyssalis</name>
    <dbReference type="NCBI Taxonomy" id="86102"/>
    <lineage>
        <taxon>Bacteria</taxon>
        <taxon>Pseudomonadati</taxon>
        <taxon>Pseudomonadota</taxon>
        <taxon>Gammaproteobacteria</taxon>
        <taxon>Alteromonadales</taxon>
        <taxon>Idiomarinaceae</taxon>
        <taxon>Idiomarina</taxon>
    </lineage>
</organism>
<proteinExistence type="predicted"/>
<keyword evidence="5" id="KW-1185">Reference proteome</keyword>
<sequence length="154" mass="17200">MQLADHLRSAEVGIEMASNITRLVKSYPALLTELDENIRFVKEMTVDFYGDDTRQFENNISFVQLGMSPKLQELAKARFQQIVSKKDPGMLTDAVFLGALANKVYGPEIPKLLSADADSFYSEFSEHVENTSCNDVEPEPEPEKSHDHVSGMGT</sequence>
<dbReference type="RefSeq" id="WP_199493550.1">
    <property type="nucleotide sequence ID" value="NZ_JAEMOP010000009.1"/>
</dbReference>
<gene>
    <name evidence="2" type="ORF">JHC10_01485</name>
    <name evidence="3" type="ORF">JHC11_12055</name>
</gene>
<evidence type="ECO:0000313" key="2">
    <source>
        <dbReference type="EMBL" id="MBJ7265608.1"/>
    </source>
</evidence>
<comment type="caution">
    <text evidence="3">The sequence shown here is derived from an EMBL/GenBank/DDBJ whole genome shotgun (WGS) entry which is preliminary data.</text>
</comment>
<evidence type="ECO:0000313" key="3">
    <source>
        <dbReference type="EMBL" id="MBJ7316718.1"/>
    </source>
</evidence>
<protein>
    <submittedName>
        <fullName evidence="3">Uncharacterized protein</fullName>
    </submittedName>
</protein>
<dbReference type="EMBL" id="JAEMOP010000009">
    <property type="protein sequence ID" value="MBJ7316718.1"/>
    <property type="molecule type" value="Genomic_DNA"/>
</dbReference>
<dbReference type="Proteomes" id="UP000621390">
    <property type="component" value="Unassembled WGS sequence"/>
</dbReference>
<dbReference type="EMBL" id="JAEMOS010000002">
    <property type="protein sequence ID" value="MBJ7265608.1"/>
    <property type="molecule type" value="Genomic_DNA"/>
</dbReference>